<dbReference type="SUPFAM" id="SSF54236">
    <property type="entry name" value="Ubiquitin-like"/>
    <property type="match status" value="1"/>
</dbReference>
<evidence type="ECO:0000313" key="2">
    <source>
        <dbReference type="EMBL" id="KAK3863504.1"/>
    </source>
</evidence>
<dbReference type="Proteomes" id="UP001286313">
    <property type="component" value="Unassembled WGS sequence"/>
</dbReference>
<dbReference type="InterPro" id="IPR029071">
    <property type="entry name" value="Ubiquitin-like_domsf"/>
</dbReference>
<feature type="region of interest" description="Disordered" evidence="1">
    <location>
        <begin position="149"/>
        <end position="188"/>
    </location>
</feature>
<feature type="compositionally biased region" description="Basic and acidic residues" evidence="1">
    <location>
        <begin position="244"/>
        <end position="265"/>
    </location>
</feature>
<accession>A0AAE1EXI4</accession>
<reference evidence="2" key="1">
    <citation type="submission" date="2023-10" db="EMBL/GenBank/DDBJ databases">
        <title>Genome assemblies of two species of porcelain crab, Petrolisthes cinctipes and Petrolisthes manimaculis (Anomura: Porcellanidae).</title>
        <authorList>
            <person name="Angst P."/>
        </authorList>
    </citation>
    <scope>NUCLEOTIDE SEQUENCE</scope>
    <source>
        <strain evidence="2">PB745_01</strain>
        <tissue evidence="2">Gill</tissue>
    </source>
</reference>
<comment type="caution">
    <text evidence="2">The sequence shown here is derived from an EMBL/GenBank/DDBJ whole genome shotgun (WGS) entry which is preliminary data.</text>
</comment>
<proteinExistence type="predicted"/>
<organism evidence="2 3">
    <name type="scientific">Petrolisthes cinctipes</name>
    <name type="common">Flat porcelain crab</name>
    <dbReference type="NCBI Taxonomy" id="88211"/>
    <lineage>
        <taxon>Eukaryota</taxon>
        <taxon>Metazoa</taxon>
        <taxon>Ecdysozoa</taxon>
        <taxon>Arthropoda</taxon>
        <taxon>Crustacea</taxon>
        <taxon>Multicrustacea</taxon>
        <taxon>Malacostraca</taxon>
        <taxon>Eumalacostraca</taxon>
        <taxon>Eucarida</taxon>
        <taxon>Decapoda</taxon>
        <taxon>Pleocyemata</taxon>
        <taxon>Anomura</taxon>
        <taxon>Galatheoidea</taxon>
        <taxon>Porcellanidae</taxon>
        <taxon>Petrolisthes</taxon>
    </lineage>
</organism>
<feature type="compositionally biased region" description="Basic and acidic residues" evidence="1">
    <location>
        <begin position="162"/>
        <end position="188"/>
    </location>
</feature>
<evidence type="ECO:0000313" key="3">
    <source>
        <dbReference type="Proteomes" id="UP001286313"/>
    </source>
</evidence>
<dbReference type="EMBL" id="JAWQEG010004000">
    <property type="protein sequence ID" value="KAK3863504.1"/>
    <property type="molecule type" value="Genomic_DNA"/>
</dbReference>
<feature type="region of interest" description="Disordered" evidence="1">
    <location>
        <begin position="207"/>
        <end position="279"/>
    </location>
</feature>
<evidence type="ECO:0000256" key="1">
    <source>
        <dbReference type="SAM" id="MobiDB-lite"/>
    </source>
</evidence>
<keyword evidence="3" id="KW-1185">Reference proteome</keyword>
<dbReference type="AlphaFoldDB" id="A0AAE1EXI4"/>
<sequence>MATHSSDRAREVQWLYQRLQIPQVLSLRERTTFTLKSMSTHPDHVPFIYARFPAGAKEGVRVSWGLQPSEHLLKDLFIESNLQDYQEIMSGESLYFIAGHRVSVYYCLSTLYRRFKEIDGFLYVVLCRGRNFVPQPRFLRGLVRPVPSRGRTRATGEVPSAKAKENVARENENSKGASTKERLREGATTQEKKKFVLRFLRGLVRRGKAGGKEVPSATEGGTEKSTKSTSSMERVKQGATTTHVKVEKDRDNEKVKADVEEEKKVTSKKVKEKRKESHT</sequence>
<protein>
    <submittedName>
        <fullName evidence="2">Uncharacterized protein</fullName>
    </submittedName>
</protein>
<name>A0AAE1EXI4_PETCI</name>
<gene>
    <name evidence="2" type="ORF">Pcinc_030735</name>
</gene>